<dbReference type="EMBL" id="NVDU01000025">
    <property type="protein sequence ID" value="PFV31384.1"/>
    <property type="molecule type" value="Genomic_DNA"/>
</dbReference>
<dbReference type="AlphaFoldDB" id="A0A9X7GDP6"/>
<evidence type="ECO:0000313" key="2">
    <source>
        <dbReference type="Proteomes" id="UP000223366"/>
    </source>
</evidence>
<gene>
    <name evidence="1" type="ORF">COK99_13065</name>
</gene>
<sequence>MVFGEPLRKNISQDIFDINIKTSSIDAEVITEVILSGKADDIVDQKKQLAQTANKLYSKYIPGMMPVGHPLSFYRWLPILTQFNALRLKTDLKKLVV</sequence>
<comment type="caution">
    <text evidence="1">The sequence shown here is derived from an EMBL/GenBank/DDBJ whole genome shotgun (WGS) entry which is preliminary data.</text>
</comment>
<protein>
    <submittedName>
        <fullName evidence="1">Uncharacterized protein</fullName>
    </submittedName>
</protein>
<dbReference type="RefSeq" id="WP_098685778.1">
    <property type="nucleotide sequence ID" value="NZ_NVDU01000025.1"/>
</dbReference>
<proteinExistence type="predicted"/>
<name>A0A9X7GDP6_BACTU</name>
<reference evidence="1 2" key="1">
    <citation type="submission" date="2017-09" db="EMBL/GenBank/DDBJ databases">
        <title>Large-scale bioinformatics analysis of Bacillus genomes uncovers conserved roles of natural products in bacterial physiology.</title>
        <authorList>
            <consortium name="Agbiome Team Llc"/>
            <person name="Bleich R.M."/>
            <person name="Grubbs K.J."/>
            <person name="Santa Maria K.C."/>
            <person name="Allen S.E."/>
            <person name="Farag S."/>
            <person name="Shank E.A."/>
            <person name="Bowers A."/>
        </authorList>
    </citation>
    <scope>NUCLEOTIDE SEQUENCE [LARGE SCALE GENOMIC DNA]</scope>
    <source>
        <strain evidence="1 2">AFS060060</strain>
    </source>
</reference>
<accession>A0A9X7GDP6</accession>
<organism evidence="1 2">
    <name type="scientific">Bacillus thuringiensis</name>
    <dbReference type="NCBI Taxonomy" id="1428"/>
    <lineage>
        <taxon>Bacteria</taxon>
        <taxon>Bacillati</taxon>
        <taxon>Bacillota</taxon>
        <taxon>Bacilli</taxon>
        <taxon>Bacillales</taxon>
        <taxon>Bacillaceae</taxon>
        <taxon>Bacillus</taxon>
        <taxon>Bacillus cereus group</taxon>
    </lineage>
</organism>
<evidence type="ECO:0000313" key="1">
    <source>
        <dbReference type="EMBL" id="PFV31384.1"/>
    </source>
</evidence>
<dbReference type="Proteomes" id="UP000223366">
    <property type="component" value="Unassembled WGS sequence"/>
</dbReference>